<keyword evidence="3" id="KW-1185">Reference proteome</keyword>
<evidence type="ECO:0008006" key="4">
    <source>
        <dbReference type="Google" id="ProtNLM"/>
    </source>
</evidence>
<organism evidence="2 3">
    <name type="scientific">Perkinsus chesapeaki</name>
    <name type="common">Clam parasite</name>
    <name type="synonym">Perkinsus andrewsi</name>
    <dbReference type="NCBI Taxonomy" id="330153"/>
    <lineage>
        <taxon>Eukaryota</taxon>
        <taxon>Sar</taxon>
        <taxon>Alveolata</taxon>
        <taxon>Perkinsozoa</taxon>
        <taxon>Perkinsea</taxon>
        <taxon>Perkinsida</taxon>
        <taxon>Perkinsidae</taxon>
        <taxon>Perkinsus</taxon>
    </lineage>
</organism>
<feature type="chain" id="PRO_5029714432" description="Secreted protein" evidence="1">
    <location>
        <begin position="18"/>
        <end position="187"/>
    </location>
</feature>
<accession>A0A7J6MRH7</accession>
<sequence length="187" mass="20406">MRILLLAVALIPISSLAGKGSGKLLTRQDLADYVRSEEGRKFASCEDEEFIPKASVRIRAEAKKWRARFQLQLGKKAATPGKILKSPWMRITLNPRLQNIGGKFVIGQKGAIIGPAPGEEDAFNIFKSELGKQTNTDGSIDAYIFPGSGGGFAMYVKIGSDTTSLWSKRIDLKSNTLKDKISCSIKS</sequence>
<name>A0A7J6MRH7_PERCH</name>
<comment type="caution">
    <text evidence="2">The sequence shown here is derived from an EMBL/GenBank/DDBJ whole genome shotgun (WGS) entry which is preliminary data.</text>
</comment>
<reference evidence="2 3" key="1">
    <citation type="submission" date="2020-04" db="EMBL/GenBank/DDBJ databases">
        <title>Perkinsus chesapeaki whole genome sequence.</title>
        <authorList>
            <person name="Bogema D.R."/>
        </authorList>
    </citation>
    <scope>NUCLEOTIDE SEQUENCE [LARGE SCALE GENOMIC DNA]</scope>
    <source>
        <strain evidence="2">ATCC PRA-425</strain>
    </source>
</reference>
<proteinExistence type="predicted"/>
<evidence type="ECO:0000313" key="2">
    <source>
        <dbReference type="EMBL" id="KAF4674199.1"/>
    </source>
</evidence>
<dbReference type="EMBL" id="JAAPAO010000068">
    <property type="protein sequence ID" value="KAF4674199.1"/>
    <property type="molecule type" value="Genomic_DNA"/>
</dbReference>
<evidence type="ECO:0000256" key="1">
    <source>
        <dbReference type="SAM" id="SignalP"/>
    </source>
</evidence>
<keyword evidence="1" id="KW-0732">Signal</keyword>
<evidence type="ECO:0000313" key="3">
    <source>
        <dbReference type="Proteomes" id="UP000591131"/>
    </source>
</evidence>
<gene>
    <name evidence="2" type="ORF">FOL47_009605</name>
</gene>
<dbReference type="AlphaFoldDB" id="A0A7J6MRH7"/>
<dbReference type="Proteomes" id="UP000591131">
    <property type="component" value="Unassembled WGS sequence"/>
</dbReference>
<protein>
    <recommendedName>
        <fullName evidence="4">Secreted protein</fullName>
    </recommendedName>
</protein>
<feature type="signal peptide" evidence="1">
    <location>
        <begin position="1"/>
        <end position="17"/>
    </location>
</feature>